<keyword evidence="2" id="KW-0812">Transmembrane</keyword>
<evidence type="ECO:0008006" key="5">
    <source>
        <dbReference type="Google" id="ProtNLM"/>
    </source>
</evidence>
<name>A0AAW8EX60_9MICO</name>
<keyword evidence="2" id="KW-0472">Membrane</keyword>
<evidence type="ECO:0000313" key="4">
    <source>
        <dbReference type="Proteomes" id="UP001244427"/>
    </source>
</evidence>
<dbReference type="Proteomes" id="UP001244427">
    <property type="component" value="Unassembled WGS sequence"/>
</dbReference>
<keyword evidence="4" id="KW-1185">Reference proteome</keyword>
<dbReference type="AlphaFoldDB" id="A0AAW8EX60"/>
<organism evidence="3 4">
    <name type="scientific">Microbacterium natoriense</name>
    <dbReference type="NCBI Taxonomy" id="284570"/>
    <lineage>
        <taxon>Bacteria</taxon>
        <taxon>Bacillati</taxon>
        <taxon>Actinomycetota</taxon>
        <taxon>Actinomycetes</taxon>
        <taxon>Micrococcales</taxon>
        <taxon>Microbacteriaceae</taxon>
        <taxon>Microbacterium</taxon>
    </lineage>
</organism>
<feature type="region of interest" description="Disordered" evidence="1">
    <location>
        <begin position="1"/>
        <end position="28"/>
    </location>
</feature>
<keyword evidence="2" id="KW-1133">Transmembrane helix</keyword>
<sequence length="411" mass="43718">MSSAGGRSTTPAKTASAKRAAPEGGKKVSKPGLLRNWGIIALVAFGIWAVFFGIPALMRNVNAPPISEDFGIEDAVVALRLDADEVSYLVLVNEAGETRSVQLDERGFEESGLAWSEAGLSTGGPTDEYLLRDDGLTRLPLPAAGEAPSERGRFALGDGFAVYTGSAEGQQLAFVDAAADELTAVDAGYTSTALAACGEELVLVGETGVRTVTAETTDFDGLGVFDGVQALVCEQDRLYGLDEIVSDESTSHQTLRVWDRATGASSSVEIRYPEAVSAWTYGAPFVWEGRLYWTAQSTLWSVPLVSKTDTVEAEAAADLSGFIGDYWPVVRTDEGVLVEAGGRVFGVADDTDFINPSRGESYDKLLGLAIFSADVGTGERRIEIEVDGIDFPRKDLHVTAIAVDPEWAAER</sequence>
<gene>
    <name evidence="3" type="ORF">QFZ53_000997</name>
</gene>
<reference evidence="3 4" key="1">
    <citation type="submission" date="2023-07" db="EMBL/GenBank/DDBJ databases">
        <title>Comparative genomics of wheat-associated soil bacteria to identify genetic determinants of phenazine resistance.</title>
        <authorList>
            <person name="Mouncey N."/>
        </authorList>
    </citation>
    <scope>NUCLEOTIDE SEQUENCE [LARGE SCALE GENOMIC DNA]</scope>
    <source>
        <strain evidence="3 4">W4I9-1</strain>
    </source>
</reference>
<protein>
    <recommendedName>
        <fullName evidence="5">WD40 repeat domain-containing protein</fullName>
    </recommendedName>
</protein>
<feature type="compositionally biased region" description="Polar residues" evidence="1">
    <location>
        <begin position="1"/>
        <end position="13"/>
    </location>
</feature>
<evidence type="ECO:0000256" key="2">
    <source>
        <dbReference type="SAM" id="Phobius"/>
    </source>
</evidence>
<proteinExistence type="predicted"/>
<evidence type="ECO:0000313" key="3">
    <source>
        <dbReference type="EMBL" id="MDQ0646801.1"/>
    </source>
</evidence>
<feature type="transmembrane region" description="Helical" evidence="2">
    <location>
        <begin position="37"/>
        <end position="58"/>
    </location>
</feature>
<evidence type="ECO:0000256" key="1">
    <source>
        <dbReference type="SAM" id="MobiDB-lite"/>
    </source>
</evidence>
<dbReference type="RefSeq" id="WP_307294216.1">
    <property type="nucleotide sequence ID" value="NZ_JAUSXV010000001.1"/>
</dbReference>
<dbReference type="EMBL" id="JAUSXV010000001">
    <property type="protein sequence ID" value="MDQ0646801.1"/>
    <property type="molecule type" value="Genomic_DNA"/>
</dbReference>
<comment type="caution">
    <text evidence="3">The sequence shown here is derived from an EMBL/GenBank/DDBJ whole genome shotgun (WGS) entry which is preliminary data.</text>
</comment>
<accession>A0AAW8EX60</accession>